<keyword evidence="8" id="KW-1185">Reference proteome</keyword>
<keyword evidence="3" id="KW-0285">Flavoprotein</keyword>
<dbReference type="Proteomes" id="UP001526166">
    <property type="component" value="Unassembled WGS sequence"/>
</dbReference>
<dbReference type="InterPro" id="IPR016164">
    <property type="entry name" value="FAD-linked_Oxase-like_C"/>
</dbReference>
<dbReference type="InterPro" id="IPR006094">
    <property type="entry name" value="Oxid_FAD_bind_N"/>
</dbReference>
<organism evidence="7 8">
    <name type="scientific">Sedimentimonas flavescens</name>
    <dbReference type="NCBI Taxonomy" id="2851012"/>
    <lineage>
        <taxon>Bacteria</taxon>
        <taxon>Pseudomonadati</taxon>
        <taxon>Pseudomonadota</taxon>
        <taxon>Alphaproteobacteria</taxon>
        <taxon>Rhodobacterales</taxon>
        <taxon>Rhodobacter group</taxon>
        <taxon>Sedimentimonas</taxon>
    </lineage>
</organism>
<name>A0ABT3A0B5_9RHOB</name>
<comment type="caution">
    <text evidence="7">The sequence shown here is derived from an EMBL/GenBank/DDBJ whole genome shotgun (WGS) entry which is preliminary data.</text>
</comment>
<dbReference type="Pfam" id="PF08031">
    <property type="entry name" value="BBE"/>
    <property type="match status" value="1"/>
</dbReference>
<dbReference type="Gene3D" id="3.30.43.10">
    <property type="entry name" value="Uridine Diphospho-n-acetylenolpyruvylglucosamine Reductase, domain 2"/>
    <property type="match status" value="1"/>
</dbReference>
<keyword evidence="5" id="KW-0560">Oxidoreductase</keyword>
<evidence type="ECO:0000256" key="5">
    <source>
        <dbReference type="ARBA" id="ARBA00023002"/>
    </source>
</evidence>
<comment type="cofactor">
    <cofactor evidence="1">
        <name>FAD</name>
        <dbReference type="ChEBI" id="CHEBI:57692"/>
    </cofactor>
</comment>
<dbReference type="InterPro" id="IPR016169">
    <property type="entry name" value="FAD-bd_PCMH_sub2"/>
</dbReference>
<dbReference type="SUPFAM" id="SSF56176">
    <property type="entry name" value="FAD-binding/transporter-associated domain-like"/>
    <property type="match status" value="1"/>
</dbReference>
<dbReference type="Gene3D" id="3.40.462.20">
    <property type="match status" value="1"/>
</dbReference>
<evidence type="ECO:0000256" key="4">
    <source>
        <dbReference type="ARBA" id="ARBA00022827"/>
    </source>
</evidence>
<evidence type="ECO:0000259" key="6">
    <source>
        <dbReference type="PROSITE" id="PS51387"/>
    </source>
</evidence>
<dbReference type="SUPFAM" id="SSF55103">
    <property type="entry name" value="FAD-linked oxidases, C-terminal domain"/>
    <property type="match status" value="1"/>
</dbReference>
<dbReference type="Pfam" id="PF01565">
    <property type="entry name" value="FAD_binding_4"/>
    <property type="match status" value="1"/>
</dbReference>
<dbReference type="InterPro" id="IPR006093">
    <property type="entry name" value="Oxy_OxRdtase_FAD_BS"/>
</dbReference>
<feature type="domain" description="FAD-binding PCMH-type" evidence="6">
    <location>
        <begin position="49"/>
        <end position="219"/>
    </location>
</feature>
<dbReference type="Gene3D" id="3.30.465.10">
    <property type="match status" value="1"/>
</dbReference>
<dbReference type="InterPro" id="IPR036318">
    <property type="entry name" value="FAD-bd_PCMH-like_sf"/>
</dbReference>
<dbReference type="InterPro" id="IPR012951">
    <property type="entry name" value="BBE"/>
</dbReference>
<dbReference type="InterPro" id="IPR016167">
    <property type="entry name" value="FAD-bd_PCMH_sub1"/>
</dbReference>
<reference evidence="7 8" key="1">
    <citation type="submission" date="2022-10" db="EMBL/GenBank/DDBJ databases">
        <title>Sinirhodobacter sp. nov., isolated from ocean surface sediments.</title>
        <authorList>
            <person name="He W."/>
            <person name="Wang L."/>
            <person name="Zhang D.-F."/>
        </authorList>
    </citation>
    <scope>NUCLEOTIDE SEQUENCE [LARGE SCALE GENOMIC DNA]</scope>
    <source>
        <strain evidence="7 8">WL0115</strain>
    </source>
</reference>
<gene>
    <name evidence="7" type="ORF">OE699_11075</name>
</gene>
<comment type="similarity">
    <text evidence="2">Belongs to the oxygen-dependent FAD-linked oxidoreductase family.</text>
</comment>
<evidence type="ECO:0000313" key="7">
    <source>
        <dbReference type="EMBL" id="MCV2879400.1"/>
    </source>
</evidence>
<dbReference type="PANTHER" id="PTHR42973:SF39">
    <property type="entry name" value="FAD-BINDING PCMH-TYPE DOMAIN-CONTAINING PROTEIN"/>
    <property type="match status" value="1"/>
</dbReference>
<sequence length="472" mass="50665">MTMLKSLQGTIQPVDEDAVAALASGLRGGVFTDGSAEYDEGRTLWNAMVDRKPGVVIRAKGTSDVQKAVNFARENGLLIAVRSGGHQIAGHAVAEGALLLDLSHMNSVRVNRAEKTVRVEPGASLGDIDRETQVHGLALPVGINSTTGIAGLTLGGGFGWLTRKYGMTIDNLISVDIVTADGKILIASEDENADLFWAIRGGGGNFGIVTSFEFEVHDIGSEVLSGLIVHPIEAAPELLQDYRKIADTAPDELTVWVVMRKAPPLPFLPEEWHGRPVLVFAACYTGDLAKGEEALAGLRALGEPIADVIGPTPYIGWQSAFDPLLTPGMRNYWKSHDFKGLPEEAVSTLLSAIETLPDPNCEVFIAHVGGAMARVPVEGTAYPERASHFIMNVHTRWQDPSGDAACIGWARELFDEMAPYATGSAYINFMPDDEADRVAGVYGANMAKLGRIKAKYDPDNLFRVNHNIVPAA</sequence>
<evidence type="ECO:0000256" key="1">
    <source>
        <dbReference type="ARBA" id="ARBA00001974"/>
    </source>
</evidence>
<dbReference type="PROSITE" id="PS00862">
    <property type="entry name" value="OX2_COVAL_FAD"/>
    <property type="match status" value="1"/>
</dbReference>
<dbReference type="PROSITE" id="PS51387">
    <property type="entry name" value="FAD_PCMH"/>
    <property type="match status" value="1"/>
</dbReference>
<evidence type="ECO:0000256" key="2">
    <source>
        <dbReference type="ARBA" id="ARBA00005466"/>
    </source>
</evidence>
<dbReference type="EMBL" id="JAOWKW010000008">
    <property type="protein sequence ID" value="MCV2879400.1"/>
    <property type="molecule type" value="Genomic_DNA"/>
</dbReference>
<evidence type="ECO:0000313" key="8">
    <source>
        <dbReference type="Proteomes" id="UP001526166"/>
    </source>
</evidence>
<dbReference type="PANTHER" id="PTHR42973">
    <property type="entry name" value="BINDING OXIDOREDUCTASE, PUTATIVE (AFU_ORTHOLOGUE AFUA_1G17690)-RELATED"/>
    <property type="match status" value="1"/>
</dbReference>
<dbReference type="InterPro" id="IPR016166">
    <property type="entry name" value="FAD-bd_PCMH"/>
</dbReference>
<evidence type="ECO:0000256" key="3">
    <source>
        <dbReference type="ARBA" id="ARBA00022630"/>
    </source>
</evidence>
<accession>A0ABT3A0B5</accession>
<protein>
    <submittedName>
        <fullName evidence="7">FAD-binding oxidoreductase</fullName>
    </submittedName>
</protein>
<proteinExistence type="inferred from homology"/>
<keyword evidence="4" id="KW-0274">FAD</keyword>
<dbReference type="RefSeq" id="WP_263848051.1">
    <property type="nucleotide sequence ID" value="NZ_JAOWKW010000008.1"/>
</dbReference>
<dbReference type="InterPro" id="IPR050416">
    <property type="entry name" value="FAD-linked_Oxidoreductase"/>
</dbReference>